<dbReference type="EMBL" id="JAWDGP010002696">
    <property type="protein sequence ID" value="KAK3780658.1"/>
    <property type="molecule type" value="Genomic_DNA"/>
</dbReference>
<feature type="compositionally biased region" description="Basic and acidic residues" evidence="1">
    <location>
        <begin position="77"/>
        <end position="90"/>
    </location>
</feature>
<feature type="compositionally biased region" description="Basic and acidic residues" evidence="1">
    <location>
        <begin position="133"/>
        <end position="144"/>
    </location>
</feature>
<gene>
    <name evidence="2" type="ORF">RRG08_028106</name>
</gene>
<dbReference type="Proteomes" id="UP001283361">
    <property type="component" value="Unassembled WGS sequence"/>
</dbReference>
<evidence type="ECO:0000256" key="1">
    <source>
        <dbReference type="SAM" id="MobiDB-lite"/>
    </source>
</evidence>
<comment type="caution">
    <text evidence="2">The sequence shown here is derived from an EMBL/GenBank/DDBJ whole genome shotgun (WGS) entry which is preliminary data.</text>
</comment>
<feature type="region of interest" description="Disordered" evidence="1">
    <location>
        <begin position="1"/>
        <end position="65"/>
    </location>
</feature>
<dbReference type="AlphaFoldDB" id="A0AAE1DT36"/>
<feature type="compositionally biased region" description="Polar residues" evidence="1">
    <location>
        <begin position="209"/>
        <end position="235"/>
    </location>
</feature>
<keyword evidence="3" id="KW-1185">Reference proteome</keyword>
<name>A0AAE1DT36_9GAST</name>
<feature type="compositionally biased region" description="Basic and acidic residues" evidence="1">
    <location>
        <begin position="198"/>
        <end position="208"/>
    </location>
</feature>
<feature type="region of interest" description="Disordered" evidence="1">
    <location>
        <begin position="77"/>
        <end position="114"/>
    </location>
</feature>
<feature type="compositionally biased region" description="Low complexity" evidence="1">
    <location>
        <begin position="104"/>
        <end position="114"/>
    </location>
</feature>
<feature type="compositionally biased region" description="Polar residues" evidence="1">
    <location>
        <begin position="145"/>
        <end position="155"/>
    </location>
</feature>
<feature type="region of interest" description="Disordered" evidence="1">
    <location>
        <begin position="128"/>
        <end position="157"/>
    </location>
</feature>
<proteinExistence type="predicted"/>
<accession>A0AAE1DT36</accession>
<feature type="region of interest" description="Disordered" evidence="1">
    <location>
        <begin position="192"/>
        <end position="245"/>
    </location>
</feature>
<protein>
    <submittedName>
        <fullName evidence="2">Uncharacterized protein</fullName>
    </submittedName>
</protein>
<evidence type="ECO:0000313" key="3">
    <source>
        <dbReference type="Proteomes" id="UP001283361"/>
    </source>
</evidence>
<sequence length="311" mass="34745">MGDNLNFDQDDLSQQENDIALEGKKILTPEQTKPGLELPNNTKRGSGKPASAKSPRSKTPGNQSLVLQMYSHLRLQRKLEEEKKSKIARSDRRRQKIKRELAESCSPSGSSLKSFGSSWTHFRILRGQQGQLQDKHSDMEDRHVSNSPETDSNQVLDAPDDECVSLEVDNAPGIIRFPSTDQGHVEHLNCEADDAVDSPDRLRRKTQEKQQQPEPSLTSPQHQMQTSHNRSIVNSEDSHHRSRAKVATPSINMSHVLKGPGKIQIRFSTCSTPGSRQANRGHKHNYQWDTMPAGSLTSVQPTLINLDGSIL</sequence>
<evidence type="ECO:0000313" key="2">
    <source>
        <dbReference type="EMBL" id="KAK3780658.1"/>
    </source>
</evidence>
<organism evidence="2 3">
    <name type="scientific">Elysia crispata</name>
    <name type="common">lettuce slug</name>
    <dbReference type="NCBI Taxonomy" id="231223"/>
    <lineage>
        <taxon>Eukaryota</taxon>
        <taxon>Metazoa</taxon>
        <taxon>Spiralia</taxon>
        <taxon>Lophotrochozoa</taxon>
        <taxon>Mollusca</taxon>
        <taxon>Gastropoda</taxon>
        <taxon>Heterobranchia</taxon>
        <taxon>Euthyneura</taxon>
        <taxon>Panpulmonata</taxon>
        <taxon>Sacoglossa</taxon>
        <taxon>Placobranchoidea</taxon>
        <taxon>Plakobranchidae</taxon>
        <taxon>Elysia</taxon>
    </lineage>
</organism>
<reference evidence="2" key="1">
    <citation type="journal article" date="2023" name="G3 (Bethesda)">
        <title>A reference genome for the long-term kleptoplast-retaining sea slug Elysia crispata morphotype clarki.</title>
        <authorList>
            <person name="Eastman K.E."/>
            <person name="Pendleton A.L."/>
            <person name="Shaikh M.A."/>
            <person name="Suttiyut T."/>
            <person name="Ogas R."/>
            <person name="Tomko P."/>
            <person name="Gavelis G."/>
            <person name="Widhalm J.R."/>
            <person name="Wisecaver J.H."/>
        </authorList>
    </citation>
    <scope>NUCLEOTIDE SEQUENCE</scope>
    <source>
        <strain evidence="2">ECLA1</strain>
    </source>
</reference>